<dbReference type="AlphaFoldDB" id="A0AA88NM07"/>
<keyword evidence="2" id="KW-1185">Reference proteome</keyword>
<sequence length="78" mass="8690">MALRRSPSSTYAESWSNGVGFRRVATALSESSSIHSDALYHLTRDMSGMGLTPCPTASWNPNLINTSQGLRNHRVYYR</sequence>
<name>A0AA88NM07_CHASR</name>
<evidence type="ECO:0000313" key="1">
    <source>
        <dbReference type="EMBL" id="KAK2858775.1"/>
    </source>
</evidence>
<proteinExistence type="predicted"/>
<accession>A0AA88NM07</accession>
<reference evidence="1" key="1">
    <citation type="submission" date="2023-07" db="EMBL/GenBank/DDBJ databases">
        <title>Chromosome-level Genome Assembly of Striped Snakehead (Channa striata).</title>
        <authorList>
            <person name="Liu H."/>
        </authorList>
    </citation>
    <scope>NUCLEOTIDE SEQUENCE</scope>
    <source>
        <strain evidence="1">Gz</strain>
        <tissue evidence="1">Muscle</tissue>
    </source>
</reference>
<organism evidence="1 2">
    <name type="scientific">Channa striata</name>
    <name type="common">Snakehead murrel</name>
    <name type="synonym">Ophicephalus striatus</name>
    <dbReference type="NCBI Taxonomy" id="64152"/>
    <lineage>
        <taxon>Eukaryota</taxon>
        <taxon>Metazoa</taxon>
        <taxon>Chordata</taxon>
        <taxon>Craniata</taxon>
        <taxon>Vertebrata</taxon>
        <taxon>Euteleostomi</taxon>
        <taxon>Actinopterygii</taxon>
        <taxon>Neopterygii</taxon>
        <taxon>Teleostei</taxon>
        <taxon>Neoteleostei</taxon>
        <taxon>Acanthomorphata</taxon>
        <taxon>Anabantaria</taxon>
        <taxon>Anabantiformes</taxon>
        <taxon>Channoidei</taxon>
        <taxon>Channidae</taxon>
        <taxon>Channa</taxon>
    </lineage>
</organism>
<protein>
    <submittedName>
        <fullName evidence="1">Uncharacterized protein</fullName>
    </submittedName>
</protein>
<comment type="caution">
    <text evidence="1">The sequence shown here is derived from an EMBL/GenBank/DDBJ whole genome shotgun (WGS) entry which is preliminary data.</text>
</comment>
<dbReference type="EMBL" id="JAUPFM010000002">
    <property type="protein sequence ID" value="KAK2858775.1"/>
    <property type="molecule type" value="Genomic_DNA"/>
</dbReference>
<dbReference type="Proteomes" id="UP001187415">
    <property type="component" value="Unassembled WGS sequence"/>
</dbReference>
<evidence type="ECO:0000313" key="2">
    <source>
        <dbReference type="Proteomes" id="UP001187415"/>
    </source>
</evidence>
<gene>
    <name evidence="1" type="ORF">Q5P01_003395</name>
</gene>